<sequence length="236" mass="24816">MRMTKTFASITAMALMAGTAFAQDTTTETEVEAETQVQAGDTSAEGGTTLTTEGSAEGETLQAEGDSETAVEAESETMQAEGETELETETETMQAETETELEAETEGMLDVADINTEELTGKPVYSSDDERVGEIGELILDANGQVTEVIIDVGGFLGLGEKPVAVAFEDLRFETEAEADTAMDTGAAVGTEGAPTAVTDTAAGGDAALEAEAEIEYRIYVPMTEEELENMPEYEG</sequence>
<dbReference type="Gene3D" id="2.30.30.240">
    <property type="entry name" value="PRC-barrel domain"/>
    <property type="match status" value="1"/>
</dbReference>
<feature type="chain" id="PRO_5026776271" description="PRC-barrel domain-containing protein" evidence="2">
    <location>
        <begin position="23"/>
        <end position="236"/>
    </location>
</feature>
<dbReference type="InterPro" id="IPR027275">
    <property type="entry name" value="PRC-brl_dom"/>
</dbReference>
<evidence type="ECO:0000313" key="4">
    <source>
        <dbReference type="EMBL" id="MSU89050.1"/>
    </source>
</evidence>
<feature type="compositionally biased region" description="Polar residues" evidence="1">
    <location>
        <begin position="45"/>
        <end position="54"/>
    </location>
</feature>
<dbReference type="RefSeq" id="WP_154445508.1">
    <property type="nucleotide sequence ID" value="NZ_WIND01000002.1"/>
</dbReference>
<feature type="compositionally biased region" description="Acidic residues" evidence="1">
    <location>
        <begin position="65"/>
        <end position="75"/>
    </location>
</feature>
<organism evidence="4 5">
    <name type="scientific">Halovulum marinum</name>
    <dbReference type="NCBI Taxonomy" id="2662447"/>
    <lineage>
        <taxon>Bacteria</taxon>
        <taxon>Pseudomonadati</taxon>
        <taxon>Pseudomonadota</taxon>
        <taxon>Alphaproteobacteria</taxon>
        <taxon>Rhodobacterales</taxon>
        <taxon>Paracoccaceae</taxon>
        <taxon>Halovulum</taxon>
    </lineage>
</organism>
<dbReference type="PANTHER" id="PTHR36505">
    <property type="entry name" value="BLR1072 PROTEIN"/>
    <property type="match status" value="1"/>
</dbReference>
<dbReference type="SUPFAM" id="SSF50346">
    <property type="entry name" value="PRC-barrel domain"/>
    <property type="match status" value="1"/>
</dbReference>
<name>A0A6L5YYR7_9RHOB</name>
<dbReference type="InterPro" id="IPR011033">
    <property type="entry name" value="PRC_barrel-like_sf"/>
</dbReference>
<proteinExistence type="predicted"/>
<dbReference type="PANTHER" id="PTHR36505:SF1">
    <property type="entry name" value="BLR1072 PROTEIN"/>
    <property type="match status" value="1"/>
</dbReference>
<dbReference type="Pfam" id="PF05239">
    <property type="entry name" value="PRC"/>
    <property type="match status" value="1"/>
</dbReference>
<feature type="signal peptide" evidence="2">
    <location>
        <begin position="1"/>
        <end position="22"/>
    </location>
</feature>
<reference evidence="4 5" key="1">
    <citation type="submission" date="2019-10" db="EMBL/GenBank/DDBJ databases">
        <title>Cognatihalovulum marinum gen. nov. sp. nov., a new member of the family Rhodobacteraceae isolated from deep seawater of the Northwest Indian Ocean.</title>
        <authorList>
            <person name="Ruan C."/>
            <person name="Wang J."/>
            <person name="Zheng X."/>
            <person name="Song L."/>
            <person name="Zhu Y."/>
            <person name="Huang Y."/>
            <person name="Lu Z."/>
            <person name="Du W."/>
            <person name="Huang L."/>
            <person name="Dai X."/>
        </authorList>
    </citation>
    <scope>NUCLEOTIDE SEQUENCE [LARGE SCALE GENOMIC DNA]</scope>
    <source>
        <strain evidence="4 5">2CG4</strain>
    </source>
</reference>
<comment type="caution">
    <text evidence="4">The sequence shown here is derived from an EMBL/GenBank/DDBJ whole genome shotgun (WGS) entry which is preliminary data.</text>
</comment>
<dbReference type="Proteomes" id="UP000474957">
    <property type="component" value="Unassembled WGS sequence"/>
</dbReference>
<accession>A0A6L5YYR7</accession>
<evidence type="ECO:0000256" key="2">
    <source>
        <dbReference type="SAM" id="SignalP"/>
    </source>
</evidence>
<keyword evidence="5" id="KW-1185">Reference proteome</keyword>
<dbReference type="AlphaFoldDB" id="A0A6L5YYR7"/>
<evidence type="ECO:0000313" key="5">
    <source>
        <dbReference type="Proteomes" id="UP000474957"/>
    </source>
</evidence>
<dbReference type="EMBL" id="WIND01000002">
    <property type="protein sequence ID" value="MSU89050.1"/>
    <property type="molecule type" value="Genomic_DNA"/>
</dbReference>
<keyword evidence="2" id="KW-0732">Signal</keyword>
<feature type="domain" description="PRC-barrel" evidence="3">
    <location>
        <begin position="117"/>
        <end position="169"/>
    </location>
</feature>
<protein>
    <recommendedName>
        <fullName evidence="3">PRC-barrel domain-containing protein</fullName>
    </recommendedName>
</protein>
<gene>
    <name evidence="4" type="ORF">GE300_05340</name>
</gene>
<evidence type="ECO:0000256" key="1">
    <source>
        <dbReference type="SAM" id="MobiDB-lite"/>
    </source>
</evidence>
<feature type="compositionally biased region" description="Acidic residues" evidence="1">
    <location>
        <begin position="97"/>
        <end position="107"/>
    </location>
</feature>
<evidence type="ECO:0000259" key="3">
    <source>
        <dbReference type="Pfam" id="PF05239"/>
    </source>
</evidence>
<feature type="region of interest" description="Disordered" evidence="1">
    <location>
        <begin position="25"/>
        <end position="108"/>
    </location>
</feature>